<evidence type="ECO:0000256" key="2">
    <source>
        <dbReference type="SAM" id="SignalP"/>
    </source>
</evidence>
<dbReference type="Gene3D" id="3.30.1950.10">
    <property type="entry name" value="wza like domain"/>
    <property type="match status" value="1"/>
</dbReference>
<accession>A0ABP9WQP0</accession>
<dbReference type="PANTHER" id="PTHR33619:SF3">
    <property type="entry name" value="POLYSACCHARIDE EXPORT PROTEIN GFCE-RELATED"/>
    <property type="match status" value="1"/>
</dbReference>
<organism evidence="5 6">
    <name type="scientific">Microbulbifer aestuariivivens</name>
    <dbReference type="NCBI Taxonomy" id="1908308"/>
    <lineage>
        <taxon>Bacteria</taxon>
        <taxon>Pseudomonadati</taxon>
        <taxon>Pseudomonadota</taxon>
        <taxon>Gammaproteobacteria</taxon>
        <taxon>Cellvibrionales</taxon>
        <taxon>Microbulbiferaceae</taxon>
        <taxon>Microbulbifer</taxon>
    </lineage>
</organism>
<comment type="caution">
    <text evidence="5">The sequence shown here is derived from an EMBL/GenBank/DDBJ whole genome shotgun (WGS) entry which is preliminary data.</text>
</comment>
<dbReference type="EMBL" id="BAABRT010000016">
    <property type="protein sequence ID" value="GAA5525526.1"/>
    <property type="molecule type" value="Genomic_DNA"/>
</dbReference>
<evidence type="ECO:0000259" key="3">
    <source>
        <dbReference type="Pfam" id="PF02563"/>
    </source>
</evidence>
<dbReference type="Pfam" id="PF02563">
    <property type="entry name" value="Poly_export"/>
    <property type="match status" value="1"/>
</dbReference>
<feature type="signal peptide" evidence="2">
    <location>
        <begin position="1"/>
        <end position="29"/>
    </location>
</feature>
<evidence type="ECO:0000256" key="1">
    <source>
        <dbReference type="ARBA" id="ARBA00022729"/>
    </source>
</evidence>
<evidence type="ECO:0000259" key="4">
    <source>
        <dbReference type="Pfam" id="PF10531"/>
    </source>
</evidence>
<name>A0ABP9WQP0_9GAMM</name>
<dbReference type="Pfam" id="PF10531">
    <property type="entry name" value="SLBB"/>
    <property type="match status" value="1"/>
</dbReference>
<protein>
    <recommendedName>
        <fullName evidence="7">Polysaccharide export protein</fullName>
    </recommendedName>
</protein>
<sequence length="191" mass="20898">MNSLKLQQARLRPLAVALALLFAPVPVLSGEADPSSMEISNYKLDSGDRIAIRVFGEENLSMETYLGDSGMINYPFIGEIHVSGLNTSELERKIVAGLKGDYLINPSVEVSIVQYRPFFINGEVNTPGSYTFHPGLTINKAVAMASGFTPRASEQKITVERGLGDKKRSFKADMDTRLLPGDIVTVEQSIF</sequence>
<feature type="domain" description="Polysaccharide export protein N-terminal" evidence="3">
    <location>
        <begin position="40"/>
        <end position="112"/>
    </location>
</feature>
<dbReference type="Proteomes" id="UP001408594">
    <property type="component" value="Unassembled WGS sequence"/>
</dbReference>
<reference evidence="5 6" key="1">
    <citation type="submission" date="2024-02" db="EMBL/GenBank/DDBJ databases">
        <title>Microbulbifer aestuariivivens NBRC 112533.</title>
        <authorList>
            <person name="Ichikawa N."/>
            <person name="Katano-Makiyama Y."/>
            <person name="Hidaka K."/>
        </authorList>
    </citation>
    <scope>NUCLEOTIDE SEQUENCE [LARGE SCALE GENOMIC DNA]</scope>
    <source>
        <strain evidence="5 6">NBRC 112533</strain>
    </source>
</reference>
<evidence type="ECO:0000313" key="5">
    <source>
        <dbReference type="EMBL" id="GAA5525526.1"/>
    </source>
</evidence>
<keyword evidence="6" id="KW-1185">Reference proteome</keyword>
<feature type="chain" id="PRO_5045039174" description="Polysaccharide export protein" evidence="2">
    <location>
        <begin position="30"/>
        <end position="191"/>
    </location>
</feature>
<keyword evidence="1 2" id="KW-0732">Signal</keyword>
<dbReference type="InterPro" id="IPR049712">
    <property type="entry name" value="Poly_export"/>
</dbReference>
<dbReference type="InterPro" id="IPR003715">
    <property type="entry name" value="Poly_export_N"/>
</dbReference>
<dbReference type="InterPro" id="IPR019554">
    <property type="entry name" value="Soluble_ligand-bd"/>
</dbReference>
<evidence type="ECO:0008006" key="7">
    <source>
        <dbReference type="Google" id="ProtNLM"/>
    </source>
</evidence>
<dbReference type="PANTHER" id="PTHR33619">
    <property type="entry name" value="POLYSACCHARIDE EXPORT PROTEIN GFCE-RELATED"/>
    <property type="match status" value="1"/>
</dbReference>
<evidence type="ECO:0000313" key="6">
    <source>
        <dbReference type="Proteomes" id="UP001408594"/>
    </source>
</evidence>
<gene>
    <name evidence="5" type="ORF">Maes01_02096</name>
</gene>
<feature type="domain" description="Soluble ligand binding" evidence="4">
    <location>
        <begin position="118"/>
        <end position="164"/>
    </location>
</feature>
<proteinExistence type="predicted"/>